<feature type="compositionally biased region" description="Polar residues" evidence="2">
    <location>
        <begin position="222"/>
        <end position="231"/>
    </location>
</feature>
<feature type="compositionally biased region" description="Low complexity" evidence="2">
    <location>
        <begin position="58"/>
        <end position="69"/>
    </location>
</feature>
<feature type="compositionally biased region" description="Polar residues" evidence="2">
    <location>
        <begin position="352"/>
        <end position="375"/>
    </location>
</feature>
<comment type="caution">
    <text evidence="4">The sequence shown here is derived from an EMBL/GenBank/DDBJ whole genome shotgun (WGS) entry which is preliminary data.</text>
</comment>
<dbReference type="Gene3D" id="3.30.160.60">
    <property type="entry name" value="Classic Zinc Finger"/>
    <property type="match status" value="1"/>
</dbReference>
<keyword evidence="1" id="KW-0863">Zinc-finger</keyword>
<evidence type="ECO:0000259" key="3">
    <source>
        <dbReference type="PROSITE" id="PS50157"/>
    </source>
</evidence>
<name>A0AA35VJG3_9HYPO</name>
<evidence type="ECO:0000313" key="4">
    <source>
        <dbReference type="EMBL" id="CAI6100049.1"/>
    </source>
</evidence>
<organism evidence="4 5">
    <name type="scientific">Clonostachys chloroleuca</name>
    <dbReference type="NCBI Taxonomy" id="1926264"/>
    <lineage>
        <taxon>Eukaryota</taxon>
        <taxon>Fungi</taxon>
        <taxon>Dikarya</taxon>
        <taxon>Ascomycota</taxon>
        <taxon>Pezizomycotina</taxon>
        <taxon>Sordariomycetes</taxon>
        <taxon>Hypocreomycetidae</taxon>
        <taxon>Hypocreales</taxon>
        <taxon>Bionectriaceae</taxon>
        <taxon>Clonostachys</taxon>
    </lineage>
</organism>
<gene>
    <name evidence="4" type="ORF">CCHLO57077_00016819</name>
</gene>
<dbReference type="PROSITE" id="PS00028">
    <property type="entry name" value="ZINC_FINGER_C2H2_1"/>
    <property type="match status" value="1"/>
</dbReference>
<dbReference type="PROSITE" id="PS50157">
    <property type="entry name" value="ZINC_FINGER_C2H2_2"/>
    <property type="match status" value="1"/>
</dbReference>
<feature type="region of interest" description="Disordered" evidence="2">
    <location>
        <begin position="270"/>
        <end position="294"/>
    </location>
</feature>
<keyword evidence="1" id="KW-0862">Zinc</keyword>
<sequence>MVRYDDHPYGKRPGMNTPGSDLRQEAPPPLPPPQMSLGNPNDQAMSIDRRDYAQFTPSLSSGYGSAASSVAEERDTSKRRVTGTKTEDHDEGYSSYSSRLSMEGSIDAFLPLEFGLYHDRFQFQSPAGDVDSMKKKLDQMYSVDRSPPIYSLSSLGGLSSGSPWEPYPSILSMPHQLPFHPQPLGLSGMPDAPLSISTTFSYPLAGRRSSQESLDMDRSPRNRLSGNNSDDASVHGGYKYYGAEEMEIEDTSSPKSLQLGDVCLAGQKRRAPSDDLLRRGEANPRGSPTPSLATISQGVPVLSLSRSSSYISNISVGPSSAAVYDRRSPRGQSPSGMSPTSTASPYTTPKSLNPSPRGSISGRATGNYRNVSSASPRKIPEIQRPGLKMQGFFMYECCPKKPKKSKTAISAAYLHFLRANLTQITRAHEAEKQYNCQYCGNRFKNKNEAERHQNSLHVRRHSWSCSALKDYKRAFHESTSRPCEADTCGYCGEDFARSGRGPGSNGSRYVTERDWEERSRHLQDYHKFGECNASRKFFRADHFRQHLKHSHAGASGKWTNMLETACMMDEGAASTTHTESSLGPCLCCRLEGFPCSCSIKTYIKP</sequence>
<dbReference type="InterPro" id="IPR057026">
    <property type="entry name" value="Znf-C2H2_ascomycetes"/>
</dbReference>
<feature type="region of interest" description="Disordered" evidence="2">
    <location>
        <begin position="206"/>
        <end position="236"/>
    </location>
</feature>
<evidence type="ECO:0000256" key="2">
    <source>
        <dbReference type="SAM" id="MobiDB-lite"/>
    </source>
</evidence>
<proteinExistence type="predicted"/>
<feature type="region of interest" description="Disordered" evidence="2">
    <location>
        <begin position="1"/>
        <end position="97"/>
    </location>
</feature>
<feature type="domain" description="C2H2-type" evidence="3">
    <location>
        <begin position="434"/>
        <end position="462"/>
    </location>
</feature>
<dbReference type="GO" id="GO:0008270">
    <property type="term" value="F:zinc ion binding"/>
    <property type="evidence" value="ECO:0007669"/>
    <property type="project" value="UniProtKB-KW"/>
</dbReference>
<dbReference type="EMBL" id="CABFNP030001335">
    <property type="protein sequence ID" value="CAI6100049.1"/>
    <property type="molecule type" value="Genomic_DNA"/>
</dbReference>
<accession>A0AA35VJG3</accession>
<dbReference type="InterPro" id="IPR013087">
    <property type="entry name" value="Znf_C2H2_type"/>
</dbReference>
<protein>
    <recommendedName>
        <fullName evidence="3">C2H2-type domain-containing protein</fullName>
    </recommendedName>
</protein>
<evidence type="ECO:0000313" key="5">
    <source>
        <dbReference type="Proteomes" id="UP001160390"/>
    </source>
</evidence>
<dbReference type="SMART" id="SM00355">
    <property type="entry name" value="ZnF_C2H2"/>
    <property type="match status" value="2"/>
</dbReference>
<feature type="region of interest" description="Disordered" evidence="2">
    <location>
        <begin position="318"/>
        <end position="375"/>
    </location>
</feature>
<evidence type="ECO:0000256" key="1">
    <source>
        <dbReference type="PROSITE-ProRule" id="PRU00042"/>
    </source>
</evidence>
<keyword evidence="1" id="KW-0479">Metal-binding</keyword>
<feature type="compositionally biased region" description="Low complexity" evidence="2">
    <location>
        <begin position="338"/>
        <end position="351"/>
    </location>
</feature>
<dbReference type="AlphaFoldDB" id="A0AA35VJG3"/>
<feature type="compositionally biased region" description="Basic and acidic residues" evidence="2">
    <location>
        <begin position="271"/>
        <end position="282"/>
    </location>
</feature>
<reference evidence="4" key="1">
    <citation type="submission" date="2023-01" db="EMBL/GenBank/DDBJ databases">
        <authorList>
            <person name="Piombo E."/>
        </authorList>
    </citation>
    <scope>NUCLEOTIDE SEQUENCE</scope>
</reference>
<keyword evidence="5" id="KW-1185">Reference proteome</keyword>
<dbReference type="Pfam" id="PF24537">
    <property type="entry name" value="zf-C2H2_fungi"/>
    <property type="match status" value="1"/>
</dbReference>
<dbReference type="Proteomes" id="UP001160390">
    <property type="component" value="Unassembled WGS sequence"/>
</dbReference>